<organism evidence="15 16">
    <name type="scientific">Ruoffia tabacinasalis</name>
    <dbReference type="NCBI Taxonomy" id="87458"/>
    <lineage>
        <taxon>Bacteria</taxon>
        <taxon>Bacillati</taxon>
        <taxon>Bacillota</taxon>
        <taxon>Bacilli</taxon>
        <taxon>Lactobacillales</taxon>
        <taxon>Aerococcaceae</taxon>
        <taxon>Ruoffia</taxon>
    </lineage>
</organism>
<dbReference type="PANTHER" id="PTHR30027">
    <property type="entry name" value="RIBOSOMAL RNA SMALL SUBUNIT METHYLTRANSFERASE E"/>
    <property type="match status" value="1"/>
</dbReference>
<dbReference type="InterPro" id="IPR046887">
    <property type="entry name" value="RsmE_PUA-like"/>
</dbReference>
<keyword evidence="9 12" id="KW-0949">S-adenosyl-L-methionine</keyword>
<dbReference type="Proteomes" id="UP000306420">
    <property type="component" value="Unassembled WGS sequence"/>
</dbReference>
<dbReference type="GO" id="GO:0005737">
    <property type="term" value="C:cytoplasm"/>
    <property type="evidence" value="ECO:0007669"/>
    <property type="project" value="UniProtKB-SubCell"/>
</dbReference>
<dbReference type="NCBIfam" id="NF008691">
    <property type="entry name" value="PRK11713.1-4"/>
    <property type="match status" value="1"/>
</dbReference>
<proteinExistence type="inferred from homology"/>
<reference evidence="15 16" key="1">
    <citation type="submission" date="2019-05" db="EMBL/GenBank/DDBJ databases">
        <title>The metagenome of a microbial culture collection derived from dairy environment covers the genomic content of the human microbiome.</title>
        <authorList>
            <person name="Roder T."/>
            <person name="Wuthrich D."/>
            <person name="Sattari Z."/>
            <person name="Von Ah U."/>
            <person name="Bar C."/>
            <person name="Ronchi F."/>
            <person name="Macpherson A.J."/>
            <person name="Ganal-Vonarburg S.C."/>
            <person name="Bruggmann R."/>
            <person name="Vergeres G."/>
        </authorList>
    </citation>
    <scope>NUCLEOTIDE SEQUENCE [LARGE SCALE GENOMIC DNA]</scope>
    <source>
        <strain evidence="15 16">FAM 24227</strain>
    </source>
</reference>
<dbReference type="SUPFAM" id="SSF75217">
    <property type="entry name" value="alpha/beta knot"/>
    <property type="match status" value="1"/>
</dbReference>
<dbReference type="PIRSF" id="PIRSF015601">
    <property type="entry name" value="MTase_slr0722"/>
    <property type="match status" value="1"/>
</dbReference>
<dbReference type="InterPro" id="IPR029026">
    <property type="entry name" value="tRNA_m1G_MTases_N"/>
</dbReference>
<gene>
    <name evidence="15" type="ORF">FEZ33_03150</name>
</gene>
<keyword evidence="6 12" id="KW-0698">rRNA processing</keyword>
<comment type="subcellular location">
    <subcellularLocation>
        <location evidence="1 12">Cytoplasm</location>
    </subcellularLocation>
</comment>
<dbReference type="NCBIfam" id="TIGR00046">
    <property type="entry name" value="RsmE family RNA methyltransferase"/>
    <property type="match status" value="1"/>
</dbReference>
<sequence>MQRYFSKQTLEVNQQIQLEKVDNHHIVRVMRGKIDDEVIIVDSTNIAYKAKIETIEDNVANLRIINALEDQQTELPIQVTIACGLSKNDKIDLIVQKATECGMNEFIPLALDRDVVKWKGNKISNRIERLERISKEAAEQCHRNVIPEISHLSTIDTLQKEADNYKHKLIAYEETAKKGQHGQLKETLKEVQAGDNLIIVFGSEGGLTELEVAKLKEVGYIECSLGPRILRAETAPIYALSAMSYHLEV</sequence>
<evidence type="ECO:0000313" key="16">
    <source>
        <dbReference type="Proteomes" id="UP000306420"/>
    </source>
</evidence>
<comment type="catalytic activity">
    <reaction evidence="11 12">
        <text>uridine(1498) in 16S rRNA + S-adenosyl-L-methionine = N(3)-methyluridine(1498) in 16S rRNA + S-adenosyl-L-homocysteine + H(+)</text>
        <dbReference type="Rhea" id="RHEA:42920"/>
        <dbReference type="Rhea" id="RHEA-COMP:10283"/>
        <dbReference type="Rhea" id="RHEA-COMP:10284"/>
        <dbReference type="ChEBI" id="CHEBI:15378"/>
        <dbReference type="ChEBI" id="CHEBI:57856"/>
        <dbReference type="ChEBI" id="CHEBI:59789"/>
        <dbReference type="ChEBI" id="CHEBI:65315"/>
        <dbReference type="ChEBI" id="CHEBI:74502"/>
        <dbReference type="EC" id="2.1.1.193"/>
    </reaction>
</comment>
<dbReference type="GO" id="GO:0070475">
    <property type="term" value="P:rRNA base methylation"/>
    <property type="evidence" value="ECO:0007669"/>
    <property type="project" value="TreeGrafter"/>
</dbReference>
<dbReference type="GO" id="GO:0070042">
    <property type="term" value="F:rRNA (uridine-N3-)-methyltransferase activity"/>
    <property type="evidence" value="ECO:0007669"/>
    <property type="project" value="TreeGrafter"/>
</dbReference>
<evidence type="ECO:0000259" key="14">
    <source>
        <dbReference type="Pfam" id="PF20260"/>
    </source>
</evidence>
<dbReference type="Pfam" id="PF04452">
    <property type="entry name" value="Methyltrans_RNA"/>
    <property type="match status" value="1"/>
</dbReference>
<evidence type="ECO:0000256" key="9">
    <source>
        <dbReference type="ARBA" id="ARBA00022691"/>
    </source>
</evidence>
<comment type="function">
    <text evidence="10 12">Specifically methylates the N3 position of the uracil ring of uridine 1498 (m3U1498) in 16S rRNA. Acts on the fully assembled 30S ribosomal subunit.</text>
</comment>
<name>A0A5R9EFQ0_9LACT</name>
<evidence type="ECO:0000259" key="13">
    <source>
        <dbReference type="Pfam" id="PF04452"/>
    </source>
</evidence>
<dbReference type="EC" id="2.1.1.193" evidence="3 12"/>
<evidence type="ECO:0000313" key="15">
    <source>
        <dbReference type="EMBL" id="TLQ48901.1"/>
    </source>
</evidence>
<keyword evidence="7 12" id="KW-0489">Methyltransferase</keyword>
<feature type="domain" description="Ribosomal RNA small subunit methyltransferase E methyltransferase" evidence="13">
    <location>
        <begin position="74"/>
        <end position="244"/>
    </location>
</feature>
<dbReference type="InterPro" id="IPR029028">
    <property type="entry name" value="Alpha/beta_knot_MTases"/>
</dbReference>
<dbReference type="PANTHER" id="PTHR30027:SF3">
    <property type="entry name" value="16S RRNA (URACIL(1498)-N(3))-METHYLTRANSFERASE"/>
    <property type="match status" value="1"/>
</dbReference>
<evidence type="ECO:0000256" key="3">
    <source>
        <dbReference type="ARBA" id="ARBA00012328"/>
    </source>
</evidence>
<dbReference type="InterPro" id="IPR006700">
    <property type="entry name" value="RsmE"/>
</dbReference>
<evidence type="ECO:0000256" key="1">
    <source>
        <dbReference type="ARBA" id="ARBA00004496"/>
    </source>
</evidence>
<dbReference type="Gene3D" id="3.40.1280.10">
    <property type="match status" value="1"/>
</dbReference>
<dbReference type="NCBIfam" id="NF008692">
    <property type="entry name" value="PRK11713.1-5"/>
    <property type="match status" value="1"/>
</dbReference>
<evidence type="ECO:0000256" key="12">
    <source>
        <dbReference type="PIRNR" id="PIRNR015601"/>
    </source>
</evidence>
<dbReference type="InterPro" id="IPR046886">
    <property type="entry name" value="RsmE_MTase_dom"/>
</dbReference>
<feature type="domain" description="Ribosomal RNA small subunit methyltransferase E PUA-like" evidence="14">
    <location>
        <begin position="24"/>
        <end position="58"/>
    </location>
</feature>
<evidence type="ECO:0000256" key="10">
    <source>
        <dbReference type="ARBA" id="ARBA00025699"/>
    </source>
</evidence>
<evidence type="ECO:0000256" key="4">
    <source>
        <dbReference type="ARBA" id="ARBA00013673"/>
    </source>
</evidence>
<evidence type="ECO:0000256" key="11">
    <source>
        <dbReference type="ARBA" id="ARBA00047944"/>
    </source>
</evidence>
<evidence type="ECO:0000256" key="5">
    <source>
        <dbReference type="ARBA" id="ARBA00022490"/>
    </source>
</evidence>
<dbReference type="AlphaFoldDB" id="A0A5R9EFQ0"/>
<dbReference type="RefSeq" id="WP_138403945.1">
    <property type="nucleotide sequence ID" value="NZ_VBSP01000006.1"/>
</dbReference>
<protein>
    <recommendedName>
        <fullName evidence="4 12">Ribosomal RNA small subunit methyltransferase E</fullName>
        <ecNumber evidence="3 12">2.1.1.193</ecNumber>
    </recommendedName>
</protein>
<dbReference type="EMBL" id="VBSP01000006">
    <property type="protein sequence ID" value="TLQ48901.1"/>
    <property type="molecule type" value="Genomic_DNA"/>
</dbReference>
<accession>A0A5R9EFQ0</accession>
<comment type="similarity">
    <text evidence="2 12">Belongs to the RNA methyltransferase RsmE family.</text>
</comment>
<evidence type="ECO:0000256" key="2">
    <source>
        <dbReference type="ARBA" id="ARBA00005528"/>
    </source>
</evidence>
<dbReference type="CDD" id="cd18084">
    <property type="entry name" value="RsmE-like"/>
    <property type="match status" value="1"/>
</dbReference>
<evidence type="ECO:0000256" key="6">
    <source>
        <dbReference type="ARBA" id="ARBA00022552"/>
    </source>
</evidence>
<dbReference type="Pfam" id="PF20260">
    <property type="entry name" value="PUA_4"/>
    <property type="match status" value="1"/>
</dbReference>
<keyword evidence="8 12" id="KW-0808">Transferase</keyword>
<dbReference type="InterPro" id="IPR015947">
    <property type="entry name" value="PUA-like_sf"/>
</dbReference>
<evidence type="ECO:0000256" key="7">
    <source>
        <dbReference type="ARBA" id="ARBA00022603"/>
    </source>
</evidence>
<keyword evidence="5 12" id="KW-0963">Cytoplasm</keyword>
<comment type="caution">
    <text evidence="15">The sequence shown here is derived from an EMBL/GenBank/DDBJ whole genome shotgun (WGS) entry which is preliminary data.</text>
</comment>
<dbReference type="SUPFAM" id="SSF88697">
    <property type="entry name" value="PUA domain-like"/>
    <property type="match status" value="1"/>
</dbReference>
<evidence type="ECO:0000256" key="8">
    <source>
        <dbReference type="ARBA" id="ARBA00022679"/>
    </source>
</evidence>
<dbReference type="OrthoDB" id="9815641at2"/>